<keyword evidence="5" id="KW-0411">Iron-sulfur</keyword>
<comment type="subcellular location">
    <subcellularLocation>
        <location evidence="1">Mitochondrion</location>
    </subcellularLocation>
</comment>
<comment type="function">
    <text evidence="7">Mitochondrial ribosome (mitoribosome) assembly factor. Binds at the interface of the head and body domains of the mitochondrial small ribosomal subunit (mt-SSU), occluding the mRNA channel and preventing compaction of the head domain towards the body. Probable inactive methyltransferase: retains the characteristic folding and ability to bind S-adenosyl-L-methionine, but it probably lost its methyltransferase activity.</text>
</comment>
<dbReference type="GO" id="GO:0006412">
    <property type="term" value="P:translation"/>
    <property type="evidence" value="ECO:0007669"/>
    <property type="project" value="InterPro"/>
</dbReference>
<keyword evidence="3" id="KW-0809">Transit peptide</keyword>
<dbReference type="InterPro" id="IPR052571">
    <property type="entry name" value="Mt_RNA_Methyltransferase"/>
</dbReference>
<evidence type="ECO:0000256" key="5">
    <source>
        <dbReference type="ARBA" id="ARBA00023014"/>
    </source>
</evidence>
<evidence type="ECO:0000256" key="7">
    <source>
        <dbReference type="ARBA" id="ARBA00045681"/>
    </source>
</evidence>
<dbReference type="RefSeq" id="XP_017881518.1">
    <property type="nucleotide sequence ID" value="XM_018026029.2"/>
</dbReference>
<dbReference type="InterPro" id="IPR015324">
    <property type="entry name" value="Ribosomal_Rsm22-like"/>
</dbReference>
<evidence type="ECO:0000256" key="8">
    <source>
        <dbReference type="SAM" id="MobiDB-lite"/>
    </source>
</evidence>
<keyword evidence="9" id="KW-1185">Reference proteome</keyword>
<dbReference type="GO" id="GO:0003735">
    <property type="term" value="F:structural constituent of ribosome"/>
    <property type="evidence" value="ECO:0007669"/>
    <property type="project" value="TreeGrafter"/>
</dbReference>
<dbReference type="GO" id="GO:0051536">
    <property type="term" value="F:iron-sulfur cluster binding"/>
    <property type="evidence" value="ECO:0007669"/>
    <property type="project" value="UniProtKB-KW"/>
</dbReference>
<dbReference type="GeneID" id="108625767"/>
<dbReference type="Proteomes" id="UP000694925">
    <property type="component" value="Unplaced"/>
</dbReference>
<feature type="compositionally biased region" description="Basic and acidic residues" evidence="8">
    <location>
        <begin position="448"/>
        <end position="466"/>
    </location>
</feature>
<sequence length="466" mass="54854">MSTRLTFMRYKQMRWRYIFIFYQYSTKQSMQLIQSVDELITNNELKHKHHPGIRKPREVEQPSWLLNAIKIILHDEKISQNKLNEDSKKLEAHILNRRLPLEKEDIKYKLDLVASKYEQATGESLSDTELDDDPKAMKIFKSVVYNWEPINYDKYTSLTYVIRRSVPEYTVLYKIFSEIANSDKSFIPTTLFDFGSGTGTVMWAASQFWVDSIKEYYCIDVSKHMNNLSEYLIKNATPNINPSYIFYRQFFPASPVPTYDIVVSAYSLFELPNQNARLEMISKLWQKTQHYLVIVEKGTNAGFTIINEARDFVLSQKNKRSVHVFSPCPHDLQCPRYTTDDTPCNFEINYMTLRIGETCKTNKERYSYVVLKKGERPENDINWPRIVRPVLKRSKHVLCRVCTASGELQEHIFTTWKNGKNTYRCARSSEWGDQLPFQPVEIEETEETKDNTKSTEEEIKETREAE</sequence>
<proteinExistence type="predicted"/>
<gene>
    <name evidence="10" type="primary">LOC108625767</name>
</gene>
<evidence type="ECO:0000256" key="3">
    <source>
        <dbReference type="ARBA" id="ARBA00022946"/>
    </source>
</evidence>
<organism evidence="9 10">
    <name type="scientific">Ceratina calcarata</name>
    <dbReference type="NCBI Taxonomy" id="156304"/>
    <lineage>
        <taxon>Eukaryota</taxon>
        <taxon>Metazoa</taxon>
        <taxon>Ecdysozoa</taxon>
        <taxon>Arthropoda</taxon>
        <taxon>Hexapoda</taxon>
        <taxon>Insecta</taxon>
        <taxon>Pterygota</taxon>
        <taxon>Neoptera</taxon>
        <taxon>Endopterygota</taxon>
        <taxon>Hymenoptera</taxon>
        <taxon>Apocrita</taxon>
        <taxon>Aculeata</taxon>
        <taxon>Apoidea</taxon>
        <taxon>Anthophila</taxon>
        <taxon>Apidae</taxon>
        <taxon>Ceratina</taxon>
        <taxon>Zadontomerus</taxon>
    </lineage>
</organism>
<dbReference type="Gene3D" id="3.40.50.150">
    <property type="entry name" value="Vaccinia Virus protein VP39"/>
    <property type="match status" value="1"/>
</dbReference>
<dbReference type="GO" id="GO:0005763">
    <property type="term" value="C:mitochondrial small ribosomal subunit"/>
    <property type="evidence" value="ECO:0007669"/>
    <property type="project" value="TreeGrafter"/>
</dbReference>
<feature type="region of interest" description="Disordered" evidence="8">
    <location>
        <begin position="436"/>
        <end position="466"/>
    </location>
</feature>
<evidence type="ECO:0000256" key="4">
    <source>
        <dbReference type="ARBA" id="ARBA00023004"/>
    </source>
</evidence>
<evidence type="ECO:0000256" key="6">
    <source>
        <dbReference type="ARBA" id="ARBA00023128"/>
    </source>
</evidence>
<dbReference type="Pfam" id="PF09243">
    <property type="entry name" value="Rsm22"/>
    <property type="match status" value="1"/>
</dbReference>
<reference evidence="10" key="1">
    <citation type="submission" date="2025-08" db="UniProtKB">
        <authorList>
            <consortium name="RefSeq"/>
        </authorList>
    </citation>
    <scope>IDENTIFICATION</scope>
    <source>
        <tissue evidence="10">Whole body</tissue>
    </source>
</reference>
<dbReference type="AlphaFoldDB" id="A0AAJ7J0C2"/>
<dbReference type="GO" id="GO:0046872">
    <property type="term" value="F:metal ion binding"/>
    <property type="evidence" value="ECO:0007669"/>
    <property type="project" value="UniProtKB-KW"/>
</dbReference>
<dbReference type="InterPro" id="IPR029063">
    <property type="entry name" value="SAM-dependent_MTases_sf"/>
</dbReference>
<evidence type="ECO:0000256" key="1">
    <source>
        <dbReference type="ARBA" id="ARBA00004173"/>
    </source>
</evidence>
<evidence type="ECO:0000313" key="9">
    <source>
        <dbReference type="Proteomes" id="UP000694925"/>
    </source>
</evidence>
<keyword evidence="6" id="KW-0496">Mitochondrion</keyword>
<evidence type="ECO:0000256" key="2">
    <source>
        <dbReference type="ARBA" id="ARBA00022723"/>
    </source>
</evidence>
<evidence type="ECO:0000313" key="10">
    <source>
        <dbReference type="RefSeq" id="XP_017881518.1"/>
    </source>
</evidence>
<accession>A0AAJ7J0C2</accession>
<dbReference type="PANTHER" id="PTHR13184:SF5">
    <property type="entry name" value="METHYLTRANSFERASE-LIKE PROTEIN 17, MITOCHONDRIAL"/>
    <property type="match status" value="1"/>
</dbReference>
<keyword evidence="2" id="KW-0479">Metal-binding</keyword>
<dbReference type="KEGG" id="ccal:108625767"/>
<dbReference type="SUPFAM" id="SSF53335">
    <property type="entry name" value="S-adenosyl-L-methionine-dependent methyltransferases"/>
    <property type="match status" value="1"/>
</dbReference>
<dbReference type="PANTHER" id="PTHR13184">
    <property type="entry name" value="37S RIBOSOMAL PROTEIN S22"/>
    <property type="match status" value="1"/>
</dbReference>
<name>A0AAJ7J0C2_9HYME</name>
<protein>
    <submittedName>
        <fullName evidence="10">Methyltransferase-like protein 17, mitochondrial isoform X1</fullName>
    </submittedName>
</protein>
<keyword evidence="4" id="KW-0408">Iron</keyword>
<dbReference type="GO" id="GO:0008168">
    <property type="term" value="F:methyltransferase activity"/>
    <property type="evidence" value="ECO:0007669"/>
    <property type="project" value="InterPro"/>
</dbReference>